<dbReference type="Ensembl" id="ENSGGOT00000054134.1">
    <property type="protein sequence ID" value="ENSGGOP00000047042.1"/>
    <property type="gene ID" value="ENSGGOG00000001090.3"/>
</dbReference>
<dbReference type="AlphaFoldDB" id="A0A2I2ZJ81"/>
<evidence type="ECO:0000313" key="1">
    <source>
        <dbReference type="Ensembl" id="ENSGGOP00000047042.1"/>
    </source>
</evidence>
<evidence type="ECO:0000313" key="2">
    <source>
        <dbReference type="Proteomes" id="UP000001519"/>
    </source>
</evidence>
<name>A0A2I2ZJ81_GORGO</name>
<dbReference type="EMBL" id="CABD030121595">
    <property type="status" value="NOT_ANNOTATED_CDS"/>
    <property type="molecule type" value="Genomic_DNA"/>
</dbReference>
<protein>
    <submittedName>
        <fullName evidence="1">Tetratricopeptide repeat domain 38</fullName>
    </submittedName>
</protein>
<sequence length="53" mass="5849">MAAPSPLRDCQAWKDARLPLSTTSNEACKLFDATLTQDSEWWVDSGGCRGDVF</sequence>
<proteinExistence type="predicted"/>
<reference evidence="1" key="4">
    <citation type="submission" date="2025-09" db="UniProtKB">
        <authorList>
            <consortium name="Ensembl"/>
        </authorList>
    </citation>
    <scope>IDENTIFICATION</scope>
</reference>
<accession>A0A2I2ZJ81</accession>
<dbReference type="Bgee" id="ENSGGOG00000001090">
    <property type="expression patterns" value="Expressed in liver and 6 other cell types or tissues"/>
</dbReference>
<keyword evidence="2" id="KW-1185">Reference proteome</keyword>
<reference evidence="2" key="1">
    <citation type="submission" date="2011-05" db="EMBL/GenBank/DDBJ databases">
        <title>Insights into the evolution of the great apes provided by the gorilla genome.</title>
        <authorList>
            <person name="Scally A."/>
        </authorList>
    </citation>
    <scope>NUCLEOTIDE SEQUENCE [LARGE SCALE GENOMIC DNA]</scope>
</reference>
<reference evidence="1 2" key="2">
    <citation type="journal article" date="2012" name="Nature">
        <title>Insights into hominid evolution from the gorilla genome sequence.</title>
        <authorList>
            <person name="Scally A."/>
            <person name="Dutheil J.Y."/>
            <person name="Hillier L.W."/>
            <person name="Jordan G.E."/>
            <person name="Goodhead I."/>
            <person name="Herrero J."/>
            <person name="Hobolth A."/>
            <person name="Lappalainen T."/>
            <person name="Mailund T."/>
            <person name="Marques-Bonet T."/>
            <person name="McCarthy S."/>
            <person name="Montgomery S.H."/>
            <person name="Schwalie P.C."/>
            <person name="Tang Y.A."/>
            <person name="Ward M.C."/>
            <person name="Xue Y."/>
            <person name="Yngvadottir B."/>
            <person name="Alkan C."/>
            <person name="Andersen L.N."/>
            <person name="Ayub Q."/>
            <person name="Ball E.V."/>
            <person name="Beal K."/>
            <person name="Bradley B.J."/>
            <person name="Chen Y."/>
            <person name="Clee C.M."/>
            <person name="Fitzgerald S."/>
            <person name="Graves T.A."/>
            <person name="Gu Y."/>
            <person name="Heath P."/>
            <person name="Heger A."/>
            <person name="Karakoc E."/>
            <person name="Kolb-Kokocinski A."/>
            <person name="Laird G.K."/>
            <person name="Lunter G."/>
            <person name="Meader S."/>
            <person name="Mort M."/>
            <person name="Mullikin J.C."/>
            <person name="Munch K."/>
            <person name="O'Connor T.D."/>
            <person name="Phillips A.D."/>
            <person name="Prado-Martinez J."/>
            <person name="Rogers A.S."/>
            <person name="Sajjadian S."/>
            <person name="Schmidt D."/>
            <person name="Shaw K."/>
            <person name="Simpson J.T."/>
            <person name="Stenson P.D."/>
            <person name="Turner D.J."/>
            <person name="Vigilant L."/>
            <person name="Vilella A.J."/>
            <person name="Whitener W."/>
            <person name="Zhu B."/>
            <person name="Cooper D.N."/>
            <person name="de Jong P."/>
            <person name="Dermitzakis E.T."/>
            <person name="Eichler E.E."/>
            <person name="Flicek P."/>
            <person name="Goldman N."/>
            <person name="Mundy N.I."/>
            <person name="Ning Z."/>
            <person name="Odom D.T."/>
            <person name="Ponting C.P."/>
            <person name="Quail M.A."/>
            <person name="Ryder O.A."/>
            <person name="Searle S.M."/>
            <person name="Warren W.C."/>
            <person name="Wilson R.K."/>
            <person name="Schierup M.H."/>
            <person name="Rogers J."/>
            <person name="Tyler-Smith C."/>
            <person name="Durbin R."/>
        </authorList>
    </citation>
    <scope>NUCLEOTIDE SEQUENCE [LARGE SCALE GENOMIC DNA]</scope>
</reference>
<reference evidence="1" key="3">
    <citation type="submission" date="2025-08" db="UniProtKB">
        <authorList>
            <consortium name="Ensembl"/>
        </authorList>
    </citation>
    <scope>IDENTIFICATION</scope>
</reference>
<dbReference type="GeneTree" id="ENSGT00390000002669"/>
<dbReference type="Proteomes" id="UP000001519">
    <property type="component" value="Chromosome 22"/>
</dbReference>
<organism evidence="1 2">
    <name type="scientific">Gorilla gorilla gorilla</name>
    <name type="common">Western lowland gorilla</name>
    <dbReference type="NCBI Taxonomy" id="9595"/>
    <lineage>
        <taxon>Eukaryota</taxon>
        <taxon>Metazoa</taxon>
        <taxon>Chordata</taxon>
        <taxon>Craniata</taxon>
        <taxon>Vertebrata</taxon>
        <taxon>Euteleostomi</taxon>
        <taxon>Mammalia</taxon>
        <taxon>Eutheria</taxon>
        <taxon>Euarchontoglires</taxon>
        <taxon>Primates</taxon>
        <taxon>Haplorrhini</taxon>
        <taxon>Catarrhini</taxon>
        <taxon>Hominidae</taxon>
        <taxon>Gorilla</taxon>
    </lineage>
</organism>